<evidence type="ECO:0000256" key="5">
    <source>
        <dbReference type="SAM" id="Phobius"/>
    </source>
</evidence>
<keyword evidence="5" id="KW-0472">Membrane</keyword>
<sequence>MSFLVGVTSGIGLGFILGMRFGVRKSIRKWLAPGSFVQEDEGAYGGEYKLVLVVRNNVKMEKGKVAAQCSHASVVAYKQLLKRSPDILKIWEMHGQRKVVLKVSSEEEMMALADKAISVGLTTSLIRDAGRTQIAPGTKTVLGIGPGPEDLIDSITKHLKLY</sequence>
<keyword evidence="5" id="KW-1133">Transmembrane helix</keyword>
<dbReference type="NCBIfam" id="TIGR00283">
    <property type="entry name" value="arch_pth2"/>
    <property type="match status" value="1"/>
</dbReference>
<dbReference type="GO" id="GO:0004045">
    <property type="term" value="F:peptidyl-tRNA hydrolase activity"/>
    <property type="evidence" value="ECO:0007669"/>
    <property type="project" value="UniProtKB-EC"/>
</dbReference>
<dbReference type="FunFam" id="3.40.1490.10:FF:000001">
    <property type="entry name" value="Peptidyl-tRNA hydrolase 2"/>
    <property type="match status" value="1"/>
</dbReference>
<evidence type="ECO:0000256" key="3">
    <source>
        <dbReference type="ARBA" id="ARBA00038050"/>
    </source>
</evidence>
<keyword evidence="2" id="KW-0378">Hydrolase</keyword>
<dbReference type="AlphaFoldDB" id="A0A2R5L7F2"/>
<evidence type="ECO:0000313" key="6">
    <source>
        <dbReference type="EMBL" id="MBY05392.1"/>
    </source>
</evidence>
<evidence type="ECO:0000256" key="4">
    <source>
        <dbReference type="ARBA" id="ARBA00048707"/>
    </source>
</evidence>
<feature type="transmembrane region" description="Helical" evidence="5">
    <location>
        <begin position="6"/>
        <end position="23"/>
    </location>
</feature>
<dbReference type="Gene3D" id="3.40.1490.10">
    <property type="entry name" value="Bit1"/>
    <property type="match status" value="1"/>
</dbReference>
<dbReference type="SUPFAM" id="SSF102462">
    <property type="entry name" value="Peptidyl-tRNA hydrolase II"/>
    <property type="match status" value="1"/>
</dbReference>
<dbReference type="NCBIfam" id="NF003314">
    <property type="entry name" value="PRK04322.1"/>
    <property type="match status" value="1"/>
</dbReference>
<dbReference type="GO" id="GO:0005829">
    <property type="term" value="C:cytosol"/>
    <property type="evidence" value="ECO:0007669"/>
    <property type="project" value="TreeGrafter"/>
</dbReference>
<evidence type="ECO:0000256" key="2">
    <source>
        <dbReference type="ARBA" id="ARBA00022801"/>
    </source>
</evidence>
<protein>
    <recommendedName>
        <fullName evidence="1">peptidyl-tRNA hydrolase</fullName>
        <ecNumber evidence="1">3.1.1.29</ecNumber>
    </recommendedName>
</protein>
<evidence type="ECO:0000256" key="1">
    <source>
        <dbReference type="ARBA" id="ARBA00013260"/>
    </source>
</evidence>
<dbReference type="Pfam" id="PF01981">
    <property type="entry name" value="PTH2"/>
    <property type="match status" value="1"/>
</dbReference>
<organism evidence="6">
    <name type="scientific">Ornithodoros turicata</name>
    <dbReference type="NCBI Taxonomy" id="34597"/>
    <lineage>
        <taxon>Eukaryota</taxon>
        <taxon>Metazoa</taxon>
        <taxon>Ecdysozoa</taxon>
        <taxon>Arthropoda</taxon>
        <taxon>Chelicerata</taxon>
        <taxon>Arachnida</taxon>
        <taxon>Acari</taxon>
        <taxon>Parasitiformes</taxon>
        <taxon>Ixodida</taxon>
        <taxon>Ixodoidea</taxon>
        <taxon>Argasidae</taxon>
        <taxon>Ornithodorinae</taxon>
        <taxon>Ornithodoros</taxon>
    </lineage>
</organism>
<dbReference type="EC" id="3.1.1.29" evidence="1"/>
<dbReference type="EMBL" id="GGLE01001266">
    <property type="protein sequence ID" value="MBY05392.1"/>
    <property type="molecule type" value="Transcribed_RNA"/>
</dbReference>
<comment type="similarity">
    <text evidence="3">Belongs to the PTH2 family.</text>
</comment>
<dbReference type="InterPro" id="IPR002833">
    <property type="entry name" value="PTH2"/>
</dbReference>
<proteinExistence type="inferred from homology"/>
<name>A0A2R5L7F2_9ACAR</name>
<dbReference type="PANTHER" id="PTHR12649:SF11">
    <property type="entry name" value="PEPTIDYL-TRNA HYDROLASE 2, MITOCHONDRIAL"/>
    <property type="match status" value="1"/>
</dbReference>
<comment type="catalytic activity">
    <reaction evidence="4">
        <text>an N-acyl-L-alpha-aminoacyl-tRNA + H2O = an N-acyl-L-amino acid + a tRNA + H(+)</text>
        <dbReference type="Rhea" id="RHEA:54448"/>
        <dbReference type="Rhea" id="RHEA-COMP:10123"/>
        <dbReference type="Rhea" id="RHEA-COMP:13883"/>
        <dbReference type="ChEBI" id="CHEBI:15377"/>
        <dbReference type="ChEBI" id="CHEBI:15378"/>
        <dbReference type="ChEBI" id="CHEBI:59874"/>
        <dbReference type="ChEBI" id="CHEBI:78442"/>
        <dbReference type="ChEBI" id="CHEBI:138191"/>
        <dbReference type="EC" id="3.1.1.29"/>
    </reaction>
</comment>
<reference evidence="6" key="1">
    <citation type="submission" date="2018-03" db="EMBL/GenBank/DDBJ databases">
        <title>The relapsing fever spirochete Borrelia turicatae persists in the highly oxidative environment of its soft-bodied tick vector.</title>
        <authorList>
            <person name="Bourret T.J."/>
            <person name="Boyle W.K."/>
            <person name="Valenzuela J.G."/>
            <person name="Oliveira F."/>
            <person name="Lopez J.E."/>
        </authorList>
    </citation>
    <scope>NUCLEOTIDE SEQUENCE</scope>
    <source>
        <strain evidence="6">Kansas strain/isolate</strain>
        <tissue evidence="6">Salivary glands</tissue>
    </source>
</reference>
<dbReference type="InterPro" id="IPR023476">
    <property type="entry name" value="Pep_tRNA_hydro_II_dom_sf"/>
</dbReference>
<accession>A0A2R5L7F2</accession>
<dbReference type="CDD" id="cd02430">
    <property type="entry name" value="PTH2"/>
    <property type="match status" value="1"/>
</dbReference>
<dbReference type="PANTHER" id="PTHR12649">
    <property type="entry name" value="PEPTIDYL-TRNA HYDROLASE 2"/>
    <property type="match status" value="1"/>
</dbReference>
<keyword evidence="5" id="KW-0812">Transmembrane</keyword>